<dbReference type="SUPFAM" id="SSF161098">
    <property type="entry name" value="MetI-like"/>
    <property type="match status" value="1"/>
</dbReference>
<evidence type="ECO:0000256" key="7">
    <source>
        <dbReference type="RuleBase" id="RU363032"/>
    </source>
</evidence>
<keyword evidence="3" id="KW-1003">Cell membrane</keyword>
<evidence type="ECO:0000313" key="10">
    <source>
        <dbReference type="EMBL" id="MFA3843663.1"/>
    </source>
</evidence>
<evidence type="ECO:0000256" key="1">
    <source>
        <dbReference type="ARBA" id="ARBA00004651"/>
    </source>
</evidence>
<evidence type="ECO:0000256" key="8">
    <source>
        <dbReference type="SAM" id="MobiDB-lite"/>
    </source>
</evidence>
<dbReference type="PANTHER" id="PTHR30193">
    <property type="entry name" value="ABC TRANSPORTER PERMEASE PROTEIN"/>
    <property type="match status" value="1"/>
</dbReference>
<dbReference type="InterPro" id="IPR000515">
    <property type="entry name" value="MetI-like"/>
</dbReference>
<feature type="transmembrane region" description="Helical" evidence="7">
    <location>
        <begin position="175"/>
        <end position="196"/>
    </location>
</feature>
<feature type="transmembrane region" description="Helical" evidence="7">
    <location>
        <begin position="286"/>
        <end position="307"/>
    </location>
</feature>
<dbReference type="Pfam" id="PF00528">
    <property type="entry name" value="BPD_transp_1"/>
    <property type="match status" value="1"/>
</dbReference>
<evidence type="ECO:0000259" key="9">
    <source>
        <dbReference type="PROSITE" id="PS50928"/>
    </source>
</evidence>
<dbReference type="InterPro" id="IPR035906">
    <property type="entry name" value="MetI-like_sf"/>
</dbReference>
<feature type="domain" description="ABC transmembrane type-1" evidence="9">
    <location>
        <begin position="91"/>
        <end position="307"/>
    </location>
</feature>
<proteinExistence type="inferred from homology"/>
<comment type="similarity">
    <text evidence="7">Belongs to the binding-protein-dependent transport system permease family.</text>
</comment>
<evidence type="ECO:0000256" key="6">
    <source>
        <dbReference type="ARBA" id="ARBA00023136"/>
    </source>
</evidence>
<dbReference type="Proteomes" id="UP001571476">
    <property type="component" value="Unassembled WGS sequence"/>
</dbReference>
<feature type="transmembrane region" description="Helical" evidence="7">
    <location>
        <begin position="96"/>
        <end position="116"/>
    </location>
</feature>
<feature type="transmembrane region" description="Helical" evidence="7">
    <location>
        <begin position="228"/>
        <end position="254"/>
    </location>
</feature>
<comment type="caution">
    <text evidence="10">The sequence shown here is derived from an EMBL/GenBank/DDBJ whole genome shotgun (WGS) entry which is preliminary data.</text>
</comment>
<keyword evidence="11" id="KW-1185">Reference proteome</keyword>
<dbReference type="EMBL" id="JBGOSP010000069">
    <property type="protein sequence ID" value="MFA3843663.1"/>
    <property type="molecule type" value="Genomic_DNA"/>
</dbReference>
<dbReference type="CDD" id="cd06261">
    <property type="entry name" value="TM_PBP2"/>
    <property type="match status" value="1"/>
</dbReference>
<keyword evidence="6 7" id="KW-0472">Membrane</keyword>
<feature type="region of interest" description="Disordered" evidence="8">
    <location>
        <begin position="1"/>
        <end position="24"/>
    </location>
</feature>
<keyword evidence="5 7" id="KW-1133">Transmembrane helix</keyword>
<dbReference type="Gene3D" id="1.10.3720.10">
    <property type="entry name" value="MetI-like"/>
    <property type="match status" value="1"/>
</dbReference>
<name>A0ABV4SZH8_9ACTN</name>
<keyword evidence="2 7" id="KW-0813">Transport</keyword>
<evidence type="ECO:0000256" key="2">
    <source>
        <dbReference type="ARBA" id="ARBA00022448"/>
    </source>
</evidence>
<evidence type="ECO:0000256" key="5">
    <source>
        <dbReference type="ARBA" id="ARBA00022989"/>
    </source>
</evidence>
<dbReference type="InterPro" id="IPR051393">
    <property type="entry name" value="ABC_transporter_permease"/>
</dbReference>
<comment type="subcellular location">
    <subcellularLocation>
        <location evidence="1 7">Cell membrane</location>
        <topology evidence="1 7">Multi-pass membrane protein</topology>
    </subcellularLocation>
</comment>
<evidence type="ECO:0000313" key="11">
    <source>
        <dbReference type="Proteomes" id="UP001571476"/>
    </source>
</evidence>
<dbReference type="PROSITE" id="PS50928">
    <property type="entry name" value="ABC_TM1"/>
    <property type="match status" value="1"/>
</dbReference>
<evidence type="ECO:0000256" key="4">
    <source>
        <dbReference type="ARBA" id="ARBA00022692"/>
    </source>
</evidence>
<dbReference type="PANTHER" id="PTHR30193:SF37">
    <property type="entry name" value="INNER MEMBRANE ABC TRANSPORTER PERMEASE PROTEIN YCJO"/>
    <property type="match status" value="1"/>
</dbReference>
<organism evidence="10 11">
    <name type="scientific">Streptomyces aureus</name>
    <dbReference type="NCBI Taxonomy" id="193461"/>
    <lineage>
        <taxon>Bacteria</taxon>
        <taxon>Bacillati</taxon>
        <taxon>Actinomycetota</taxon>
        <taxon>Actinomycetes</taxon>
        <taxon>Kitasatosporales</taxon>
        <taxon>Streptomycetaceae</taxon>
        <taxon>Streptomyces</taxon>
    </lineage>
</organism>
<keyword evidence="4 7" id="KW-0812">Transmembrane</keyword>
<reference evidence="10 11" key="1">
    <citation type="submission" date="2024-08" db="EMBL/GenBank/DDBJ databases">
        <title>Genome sequence of Streptomyces aureus CACIA-1.46HGO.</title>
        <authorList>
            <person name="Evangelista-Martinez Z."/>
        </authorList>
    </citation>
    <scope>NUCLEOTIDE SEQUENCE [LARGE SCALE GENOMIC DNA]</scope>
    <source>
        <strain evidence="10 11">CACIA-1.46HGO</strain>
    </source>
</reference>
<evidence type="ECO:0000256" key="3">
    <source>
        <dbReference type="ARBA" id="ARBA00022475"/>
    </source>
</evidence>
<gene>
    <name evidence="10" type="ORF">ACEG43_47565</name>
</gene>
<feature type="transmembrane region" description="Helical" evidence="7">
    <location>
        <begin position="34"/>
        <end position="55"/>
    </location>
</feature>
<dbReference type="RefSeq" id="WP_372567464.1">
    <property type="nucleotide sequence ID" value="NZ_JBGOSP010000069.1"/>
</dbReference>
<protein>
    <submittedName>
        <fullName evidence="10">Carbohydrate ABC transporter permease</fullName>
    </submittedName>
</protein>
<accession>A0ABV4SZH8</accession>
<feature type="transmembrane region" description="Helical" evidence="7">
    <location>
        <begin position="128"/>
        <end position="148"/>
    </location>
</feature>
<sequence>MAVSTVLPGAGRRARRAARRPESSPMERAQRLTFWPFLTPALVMFVLFFAAPIAFSGWLSFHRWDGLTEVKSRGFANYVSLARDPVFTTALKNTSLILLLGGGLVFVISFAITVVLRDMADRNFIRYVLFFPVLVNPLVFGIMTGLLFRPSGIVNFLLSHIGISDPPKWLGEQNLMTMIVAVSVWAATGFYTTVLMSGVEQIPASYYEAAELDGAGAWQRFRHVTLPLSWDVVTVCAVFWTISTVKVFELVLVFGGSVSGSPPPNTYTSALYVYEAAFSTNTARDFGIASAAALVSLLLIAVVAVILRRMLRREAVQLS</sequence>